<protein>
    <recommendedName>
        <fullName evidence="5">Protein SPIRAL1-like 5</fullName>
    </recommendedName>
</protein>
<feature type="region of interest" description="Disordered" evidence="3">
    <location>
        <begin position="1"/>
        <end position="104"/>
    </location>
</feature>
<dbReference type="GO" id="GO:0043622">
    <property type="term" value="P:cortical microtubule organization"/>
    <property type="evidence" value="ECO:0007669"/>
    <property type="project" value="InterPro"/>
</dbReference>
<dbReference type="EMBL" id="GISG01039010">
    <property type="protein sequence ID" value="MBA4622477.1"/>
    <property type="molecule type" value="Transcribed_RNA"/>
</dbReference>
<dbReference type="PANTHER" id="PTHR33403">
    <property type="entry name" value="SPR1"/>
    <property type="match status" value="1"/>
</dbReference>
<organism evidence="4">
    <name type="scientific">Opuntia streptacantha</name>
    <name type="common">Prickly pear cactus</name>
    <name type="synonym">Opuntia cardona</name>
    <dbReference type="NCBI Taxonomy" id="393608"/>
    <lineage>
        <taxon>Eukaryota</taxon>
        <taxon>Viridiplantae</taxon>
        <taxon>Streptophyta</taxon>
        <taxon>Embryophyta</taxon>
        <taxon>Tracheophyta</taxon>
        <taxon>Spermatophyta</taxon>
        <taxon>Magnoliopsida</taxon>
        <taxon>eudicotyledons</taxon>
        <taxon>Gunneridae</taxon>
        <taxon>Pentapetalae</taxon>
        <taxon>Caryophyllales</taxon>
        <taxon>Cactineae</taxon>
        <taxon>Cactaceae</taxon>
        <taxon>Opuntioideae</taxon>
        <taxon>Opuntia</taxon>
    </lineage>
</organism>
<dbReference type="GO" id="GO:0010005">
    <property type="term" value="C:cortical microtubule, transverse to long axis"/>
    <property type="evidence" value="ECO:0007669"/>
    <property type="project" value="TreeGrafter"/>
</dbReference>
<dbReference type="PANTHER" id="PTHR33403:SF19">
    <property type="entry name" value="PROTEIN SPIRAL1-LIKE 5"/>
    <property type="match status" value="1"/>
</dbReference>
<reference evidence="4" key="2">
    <citation type="submission" date="2020-07" db="EMBL/GenBank/DDBJ databases">
        <authorList>
            <person name="Vera ALvarez R."/>
            <person name="Arias-Moreno D.M."/>
            <person name="Jimenez-Jacinto V."/>
            <person name="Jimenez-Bremont J.F."/>
            <person name="Swaminathan K."/>
            <person name="Moose S.P."/>
            <person name="Guerrero-Gonzalez M.L."/>
            <person name="Marino-Ramirez L."/>
            <person name="Landsman D."/>
            <person name="Rodriguez-Kessler M."/>
            <person name="Delgado-Sanchez P."/>
        </authorList>
    </citation>
    <scope>NUCLEOTIDE SEQUENCE</scope>
    <source>
        <tissue evidence="4">Cladode</tissue>
    </source>
</reference>
<proteinExistence type="inferred from homology"/>
<name>A0A7C8YND3_OPUST</name>
<evidence type="ECO:0000313" key="4">
    <source>
        <dbReference type="EMBL" id="MBA4622477.1"/>
    </source>
</evidence>
<evidence type="ECO:0008006" key="5">
    <source>
        <dbReference type="Google" id="ProtNLM"/>
    </source>
</evidence>
<feature type="compositionally biased region" description="Gly residues" evidence="3">
    <location>
        <begin position="1"/>
        <end position="12"/>
    </location>
</feature>
<evidence type="ECO:0000256" key="2">
    <source>
        <dbReference type="ARBA" id="ARBA00022701"/>
    </source>
</evidence>
<feature type="compositionally biased region" description="Polar residues" evidence="3">
    <location>
        <begin position="49"/>
        <end position="78"/>
    </location>
</feature>
<evidence type="ECO:0000256" key="1">
    <source>
        <dbReference type="ARBA" id="ARBA00009656"/>
    </source>
</evidence>
<comment type="similarity">
    <text evidence="1">Belongs to the SPIRAL1 family.</text>
</comment>
<reference evidence="4" key="1">
    <citation type="journal article" date="2013" name="J. Plant Res.">
        <title>Effect of fungi and light on seed germination of three Opuntia species from semiarid lands of central Mexico.</title>
        <authorList>
            <person name="Delgado-Sanchez P."/>
            <person name="Jimenez-Bremont J.F."/>
            <person name="Guerrero-Gonzalez Mde L."/>
            <person name="Flores J."/>
        </authorList>
    </citation>
    <scope>NUCLEOTIDE SEQUENCE</scope>
    <source>
        <tissue evidence="4">Cladode</tissue>
    </source>
</reference>
<dbReference type="AlphaFoldDB" id="A0A7C8YND3"/>
<evidence type="ECO:0000256" key="3">
    <source>
        <dbReference type="SAM" id="MobiDB-lite"/>
    </source>
</evidence>
<dbReference type="InterPro" id="IPR039613">
    <property type="entry name" value="SPR1/2/3/4/5"/>
</dbReference>
<accession>A0A7C8YND3</accession>
<sequence>MSRGVGYGGGRSSLGYLFGSGEQPPADNPPPSPSKLVPPYGTHIEEENQPTANTPVDQKQDNSNNKYQRAQGQNSGNFVTDRPTTKVKSAPGGNSSVGYLFGDK</sequence>
<keyword evidence="2" id="KW-0493">Microtubule</keyword>
<feature type="compositionally biased region" description="Low complexity" evidence="3">
    <location>
        <begin position="13"/>
        <end position="25"/>
    </location>
</feature>